<gene>
    <name evidence="3" type="ORF">BLNAU_12989</name>
</gene>
<dbReference type="GO" id="GO:0004674">
    <property type="term" value="F:protein serine/threonine kinase activity"/>
    <property type="evidence" value="ECO:0007669"/>
    <property type="project" value="UniProtKB-EC"/>
</dbReference>
<organism evidence="3 4">
    <name type="scientific">Blattamonas nauphoetae</name>
    <dbReference type="NCBI Taxonomy" id="2049346"/>
    <lineage>
        <taxon>Eukaryota</taxon>
        <taxon>Metamonada</taxon>
        <taxon>Preaxostyla</taxon>
        <taxon>Oxymonadida</taxon>
        <taxon>Blattamonas</taxon>
    </lineage>
</organism>
<dbReference type="PROSITE" id="PS50011">
    <property type="entry name" value="PROTEIN_KINASE_DOM"/>
    <property type="match status" value="1"/>
</dbReference>
<dbReference type="SMART" id="SM00220">
    <property type="entry name" value="S_TKc"/>
    <property type="match status" value="1"/>
</dbReference>
<dbReference type="Gene3D" id="1.10.510.10">
    <property type="entry name" value="Transferase(Phosphotransferase) domain 1"/>
    <property type="match status" value="1"/>
</dbReference>
<dbReference type="SUPFAM" id="SSF56112">
    <property type="entry name" value="Protein kinase-like (PK-like)"/>
    <property type="match status" value="1"/>
</dbReference>
<proteinExistence type="predicted"/>
<accession>A0ABQ9XI74</accession>
<dbReference type="EMBL" id="JARBJD010000108">
    <property type="protein sequence ID" value="KAK2952138.1"/>
    <property type="molecule type" value="Genomic_DNA"/>
</dbReference>
<dbReference type="EC" id="2.7.11.1" evidence="1"/>
<reference evidence="3 4" key="1">
    <citation type="journal article" date="2022" name="bioRxiv">
        <title>Genomics of Preaxostyla Flagellates Illuminates Evolutionary Transitions and the Path Towards Mitochondrial Loss.</title>
        <authorList>
            <person name="Novak L.V.F."/>
            <person name="Treitli S.C."/>
            <person name="Pyrih J."/>
            <person name="Halakuc P."/>
            <person name="Pipaliya S.V."/>
            <person name="Vacek V."/>
            <person name="Brzon O."/>
            <person name="Soukal P."/>
            <person name="Eme L."/>
            <person name="Dacks J.B."/>
            <person name="Karnkowska A."/>
            <person name="Elias M."/>
            <person name="Hampl V."/>
        </authorList>
    </citation>
    <scope>NUCLEOTIDE SEQUENCE [LARGE SCALE GENOMIC DNA]</scope>
    <source>
        <strain evidence="3">NAU3</strain>
        <tissue evidence="3">Gut</tissue>
    </source>
</reference>
<keyword evidence="3" id="KW-0418">Kinase</keyword>
<name>A0ABQ9XI74_9EUKA</name>
<dbReference type="PANTHER" id="PTHR11909">
    <property type="entry name" value="CASEIN KINASE-RELATED"/>
    <property type="match status" value="1"/>
</dbReference>
<dbReference type="InterPro" id="IPR008271">
    <property type="entry name" value="Ser/Thr_kinase_AS"/>
</dbReference>
<comment type="caution">
    <text evidence="3">The sequence shown here is derived from an EMBL/GenBank/DDBJ whole genome shotgun (WGS) entry which is preliminary data.</text>
</comment>
<evidence type="ECO:0000256" key="1">
    <source>
        <dbReference type="ARBA" id="ARBA00012513"/>
    </source>
</evidence>
<dbReference type="InterPro" id="IPR000719">
    <property type="entry name" value="Prot_kinase_dom"/>
</dbReference>
<feature type="domain" description="Protein kinase" evidence="2">
    <location>
        <begin position="1"/>
        <end position="202"/>
    </location>
</feature>
<dbReference type="Proteomes" id="UP001281761">
    <property type="component" value="Unassembled WGS sequence"/>
</dbReference>
<sequence>MVMDYLGENLESLRLQMPEKKFSLKTVIMIADQLIRRIEYLHSKDFIHQDIKPENFVIGRDKKDIVVYIIDLGLATPYMDGSKSPPTHIPWSKGKGLVGTMRYCSLHAHLEEQQSRRDDVEALGYVLIYLAKGSLPWQGNHNMQGKEKFQWVHEMKRDTPLSKLCEGLPEEFQRYMDIARNLRYDETPPYFELRRLFRSIFVRMEFELDFVFDWSNRHRKQDSRLEDRDGREKSISDTMIPQVGVGEHLNQDISDVNEPQQIVSESIFEEQQQKYANQYHRLLQEQRTLIQNAKRVEPELPPQPSFIGQDQNIVEESKGGCVLF</sequence>
<protein>
    <recommendedName>
        <fullName evidence="1">non-specific serine/threonine protein kinase</fullName>
        <ecNumber evidence="1">2.7.11.1</ecNumber>
    </recommendedName>
</protein>
<dbReference type="Pfam" id="PF00069">
    <property type="entry name" value="Pkinase"/>
    <property type="match status" value="1"/>
</dbReference>
<evidence type="ECO:0000259" key="2">
    <source>
        <dbReference type="PROSITE" id="PS50011"/>
    </source>
</evidence>
<dbReference type="PROSITE" id="PS00108">
    <property type="entry name" value="PROTEIN_KINASE_ST"/>
    <property type="match status" value="1"/>
</dbReference>
<dbReference type="InterPro" id="IPR011009">
    <property type="entry name" value="Kinase-like_dom_sf"/>
</dbReference>
<dbReference type="InterPro" id="IPR050235">
    <property type="entry name" value="CK1_Ser-Thr_kinase"/>
</dbReference>
<evidence type="ECO:0000313" key="3">
    <source>
        <dbReference type="EMBL" id="KAK2952138.1"/>
    </source>
</evidence>
<keyword evidence="4" id="KW-1185">Reference proteome</keyword>
<evidence type="ECO:0000313" key="4">
    <source>
        <dbReference type="Proteomes" id="UP001281761"/>
    </source>
</evidence>
<keyword evidence="3" id="KW-0808">Transferase</keyword>